<dbReference type="InterPro" id="IPR036322">
    <property type="entry name" value="WD40_repeat_dom_sf"/>
</dbReference>
<gene>
    <name evidence="15" type="ORF">AKO1_004148</name>
</gene>
<evidence type="ECO:0000256" key="10">
    <source>
        <dbReference type="PIRNR" id="PIRNR003354"/>
    </source>
</evidence>
<reference evidence="15 16" key="1">
    <citation type="submission" date="2024-03" db="EMBL/GenBank/DDBJ databases">
        <title>The Acrasis kona genome and developmental transcriptomes reveal deep origins of eukaryotic multicellular pathways.</title>
        <authorList>
            <person name="Sheikh S."/>
            <person name="Fu C.-J."/>
            <person name="Brown M.W."/>
            <person name="Baldauf S.L."/>
        </authorList>
    </citation>
    <scope>NUCLEOTIDE SEQUENCE [LARGE SCALE GENOMIC DNA]</scope>
    <source>
        <strain evidence="15 16">ATCC MYA-3509</strain>
    </source>
</reference>
<keyword evidence="16" id="KW-1185">Reference proteome</keyword>
<comment type="subunit">
    <text evidence="10">Oligomeric complex that consists of at least the alpha, beta, beta', gamma, delta, epsilon and zeta subunits.</text>
</comment>
<dbReference type="InterPro" id="IPR050844">
    <property type="entry name" value="Coatomer_complex_subunit"/>
</dbReference>
<organism evidence="15 16">
    <name type="scientific">Acrasis kona</name>
    <dbReference type="NCBI Taxonomy" id="1008807"/>
    <lineage>
        <taxon>Eukaryota</taxon>
        <taxon>Discoba</taxon>
        <taxon>Heterolobosea</taxon>
        <taxon>Tetramitia</taxon>
        <taxon>Eutetramitia</taxon>
        <taxon>Acrasidae</taxon>
        <taxon>Acrasis</taxon>
    </lineage>
</organism>
<evidence type="ECO:0000259" key="12">
    <source>
        <dbReference type="Pfam" id="PF04053"/>
    </source>
</evidence>
<keyword evidence="9 10" id="KW-0472">Membrane</keyword>
<dbReference type="InterPro" id="IPR006692">
    <property type="entry name" value="Beta-prop_COPA/B_2nd"/>
</dbReference>
<dbReference type="SMART" id="SM00320">
    <property type="entry name" value="WD40"/>
    <property type="match status" value="7"/>
</dbReference>
<keyword evidence="4 11" id="KW-0853">WD repeat</keyword>
<feature type="repeat" description="WD" evidence="11">
    <location>
        <begin position="5"/>
        <end position="46"/>
    </location>
</feature>
<dbReference type="GO" id="GO:0006891">
    <property type="term" value="P:intra-Golgi vesicle-mediated transport"/>
    <property type="evidence" value="ECO:0007669"/>
    <property type="project" value="TreeGrafter"/>
</dbReference>
<feature type="domain" description="COPA/B second beta-propeller" evidence="12">
    <location>
        <begin position="370"/>
        <end position="599"/>
    </location>
</feature>
<keyword evidence="3 10" id="KW-0963">Cytoplasm</keyword>
<evidence type="ECO:0000313" key="16">
    <source>
        <dbReference type="Proteomes" id="UP001431209"/>
    </source>
</evidence>
<name>A0AAW2ZE61_9EUKA</name>
<proteinExistence type="predicted"/>
<accession>A0AAW2ZE61</accession>
<dbReference type="PANTHER" id="PTHR19876:SF1">
    <property type="entry name" value="COATOMER SUBUNIT ALPHA"/>
    <property type="match status" value="1"/>
</dbReference>
<dbReference type="InterPro" id="IPR016391">
    <property type="entry name" value="Coatomer_asu"/>
</dbReference>
<evidence type="ECO:0000259" key="14">
    <source>
        <dbReference type="Pfam" id="PF23953"/>
    </source>
</evidence>
<evidence type="ECO:0000256" key="7">
    <source>
        <dbReference type="ARBA" id="ARBA00022927"/>
    </source>
</evidence>
<sequence length="1258" mass="141576">MLIKFETKSNRVKGLSFHPKRPWILASLHTGIIQLWDYRMGTLLDTYDEHEAPVRGIDFHSTQPLFVSGGDDYKIKVWNYKLRRCLFTLQGHSDYIRSVEFHSQQPWIVSASDDQNIRIWNWQSRQCIAVLPGHNHYVMSASFHPRDDLIVSASLDQTVRVWDISGLKKKSTQATPSAFSGPAGAAEELLKMSQLNQDLFGTGDAMVKYILEGHDRGVNWAAFHPTMQLIISAADDKQVKMWKINDVKAWEVDTLSGHVGNVSCALFHPKKDLIVSNSEDRTIRFYDVTKNTFVKSYRREQDRFWTLDVHPSQNLIAAGHDTGLIVFKLERERPSYDTFKNEVFFVKDKFLKRFDYKAQKEQTVAILRRSTPRPARSLVYNYHENYVLVTSDQDGGSYELFKVPKVSGTSSSSSSDVDICTQLKKGKAVAAIFTGLKKYAVLERSRKVYIKNITSDQTKEISLPTNIGAVEGIFPATSGRMLLRSEDKVHLYDFEQQTVIASITAANVKYVVWNGDNSRVALLSKHVIIVANSKLEPLCNVHETIRIKSGSFDENNVLLYTTLNHMKYCLESGDSGTIKTLDLPLYLVKVEGSKVHFIDREGNVGATEIDTIEYRFKSALVNGKISQIRNIIGQSQILGDSIIAYMQQKGYPQVAMKFVRDDNTKFGLALECGNIEAALQAAHKLDNKDCWARLGQEALRQGNLNIVEKCYQRTKDFERLSFLYLTTGGTNNLKKMLKIAKHREDVQSRFHNALFLGDVEHRIDVLREVGQYNLAYVTAITHGLDRIAQEIQPYLDANFQMPSLDFAPQLLVPPTPLCTETNWPLLNTSESVQFDAKGISGDDAEQVNKEDLSQWDDDGGIDSIGVSANGFMDGLDDLQDKQQQVSTPSELGTNSWETLEPFETGGIMDSDAAFPSDYDSTNSALLEPTPGRVFSEVWLENSQVPSDHISANSFATAMNILNKSTGIVNFAPLKPIFINMYMASRGSLSLTPSLPSLSLPMQKVTTLQQRDDDNDDADDERVAYCPIVSAPKISELNDKLKNGLKSVTSGRFEEALSTVREVLQAIVFAPLPNKKSDQDAKENIKVCVEYITALRLEIHRRKIHASEPVRSAELAAYFTKCKLNPTHTLLGLNNAMTINFKLENYLVAVAFATRLINLPNGTEKMVKDAKYVLSQKETRNTNKHELNYDERNPFVICNHSMTPIYSGSPKELCSYCQASYLPKYKDTLCVVCDLGKIGQSAPGLYSYLQQFKFAKHSE</sequence>
<feature type="repeat" description="WD" evidence="11">
    <location>
        <begin position="131"/>
        <end position="172"/>
    </location>
</feature>
<evidence type="ECO:0000256" key="9">
    <source>
        <dbReference type="ARBA" id="ARBA00023136"/>
    </source>
</evidence>
<dbReference type="InterPro" id="IPR020472">
    <property type="entry name" value="WD40_PAC1"/>
</dbReference>
<dbReference type="PRINTS" id="PR00320">
    <property type="entry name" value="GPROTEINBRPT"/>
</dbReference>
<dbReference type="GO" id="GO:0000139">
    <property type="term" value="C:Golgi membrane"/>
    <property type="evidence" value="ECO:0007669"/>
    <property type="project" value="UniProtKB-SubCell"/>
</dbReference>
<dbReference type="PROSITE" id="PS50294">
    <property type="entry name" value="WD_REPEATS_REGION"/>
    <property type="match status" value="5"/>
</dbReference>
<evidence type="ECO:0000256" key="6">
    <source>
        <dbReference type="ARBA" id="ARBA00022892"/>
    </source>
</evidence>
<evidence type="ECO:0000259" key="13">
    <source>
        <dbReference type="Pfam" id="PF06957"/>
    </source>
</evidence>
<dbReference type="InterPro" id="IPR056176">
    <property type="entry name" value="TPR_COPA_B"/>
</dbReference>
<evidence type="ECO:0000256" key="1">
    <source>
        <dbReference type="ARBA" id="ARBA00004255"/>
    </source>
</evidence>
<dbReference type="CDD" id="cd00200">
    <property type="entry name" value="WD40"/>
    <property type="match status" value="1"/>
</dbReference>
<dbReference type="Gene3D" id="2.130.10.10">
    <property type="entry name" value="YVTN repeat-like/Quinoprotein amine dehydrogenase"/>
    <property type="match status" value="1"/>
</dbReference>
<dbReference type="InterPro" id="IPR047312">
    <property type="entry name" value="Coatomer_alpha_WD-assoc_reg"/>
</dbReference>
<keyword evidence="7 10" id="KW-0653">Protein transport</keyword>
<keyword evidence="6 10" id="KW-0931">ER-Golgi transport</keyword>
<evidence type="ECO:0000256" key="4">
    <source>
        <dbReference type="ARBA" id="ARBA00022574"/>
    </source>
</evidence>
<dbReference type="InterPro" id="IPR010714">
    <property type="entry name" value="Coatomer_asu_C"/>
</dbReference>
<dbReference type="Proteomes" id="UP001431209">
    <property type="component" value="Unassembled WGS sequence"/>
</dbReference>
<dbReference type="InterPro" id="IPR001680">
    <property type="entry name" value="WD40_rpt"/>
</dbReference>
<dbReference type="EMBL" id="JAOPGA020001346">
    <property type="protein sequence ID" value="KAL0487441.1"/>
    <property type="molecule type" value="Genomic_DNA"/>
</dbReference>
<evidence type="ECO:0000256" key="5">
    <source>
        <dbReference type="ARBA" id="ARBA00022737"/>
    </source>
</evidence>
<comment type="subcellular location">
    <subcellularLocation>
        <location evidence="10">Cytoplasm</location>
    </subcellularLocation>
    <subcellularLocation>
        <location evidence="1 10">Golgi apparatus membrane</location>
        <topology evidence="1 10">Peripheral membrane protein</topology>
        <orientation evidence="1">Cytoplasmic side</orientation>
    </subcellularLocation>
</comment>
<dbReference type="Gene3D" id="1.25.40.470">
    <property type="match status" value="1"/>
</dbReference>
<feature type="domain" description="COPA/B TPR" evidence="14">
    <location>
        <begin position="640"/>
        <end position="790"/>
    </location>
</feature>
<dbReference type="Pfam" id="PF04053">
    <property type="entry name" value="B-prop_COPA_B_2nd"/>
    <property type="match status" value="1"/>
</dbReference>
<evidence type="ECO:0000256" key="8">
    <source>
        <dbReference type="ARBA" id="ARBA00023034"/>
    </source>
</evidence>
<feature type="domain" description="Coatomer alpha subunit C-terminal" evidence="13">
    <location>
        <begin position="846"/>
        <end position="1251"/>
    </location>
</feature>
<dbReference type="InterPro" id="IPR019775">
    <property type="entry name" value="WD40_repeat_CS"/>
</dbReference>
<dbReference type="AlphaFoldDB" id="A0AAW2ZE61"/>
<dbReference type="InterPro" id="IPR015943">
    <property type="entry name" value="WD40/YVTN_repeat-like_dom_sf"/>
</dbReference>
<dbReference type="SUPFAM" id="SSF117289">
    <property type="entry name" value="Nucleoporin domain"/>
    <property type="match status" value="1"/>
</dbReference>
<feature type="repeat" description="WD" evidence="11">
    <location>
        <begin position="89"/>
        <end position="130"/>
    </location>
</feature>
<dbReference type="PROSITE" id="PS00678">
    <property type="entry name" value="WD_REPEATS_1"/>
    <property type="match status" value="1"/>
</dbReference>
<dbReference type="GO" id="GO:0005198">
    <property type="term" value="F:structural molecule activity"/>
    <property type="evidence" value="ECO:0007669"/>
    <property type="project" value="InterPro"/>
</dbReference>
<dbReference type="Pfam" id="PF23953">
    <property type="entry name" value="TPR_COPA_B"/>
    <property type="match status" value="1"/>
</dbReference>
<evidence type="ECO:0000256" key="3">
    <source>
        <dbReference type="ARBA" id="ARBA00022490"/>
    </source>
</evidence>
<keyword evidence="5" id="KW-0677">Repeat</keyword>
<dbReference type="FunFam" id="2.130.10.10:FF:000010">
    <property type="entry name" value="Coatomer subunit alpha"/>
    <property type="match status" value="1"/>
</dbReference>
<keyword evidence="8 10" id="KW-0333">Golgi apparatus</keyword>
<comment type="caution">
    <text evidence="15">The sequence shown here is derived from an EMBL/GenBank/DDBJ whole genome shotgun (WGS) entry which is preliminary data.</text>
</comment>
<feature type="repeat" description="WD" evidence="11">
    <location>
        <begin position="211"/>
        <end position="245"/>
    </location>
</feature>
<dbReference type="GO" id="GO:0030126">
    <property type="term" value="C:COPI vesicle coat"/>
    <property type="evidence" value="ECO:0007669"/>
    <property type="project" value="UniProtKB-UniRule"/>
</dbReference>
<dbReference type="Pfam" id="PF06957">
    <property type="entry name" value="COPI_C"/>
    <property type="match status" value="1"/>
</dbReference>
<dbReference type="GO" id="GO:0006890">
    <property type="term" value="P:retrograde vesicle-mediated transport, Golgi to endoplasmic reticulum"/>
    <property type="evidence" value="ECO:0007669"/>
    <property type="project" value="TreeGrafter"/>
</dbReference>
<dbReference type="PROSITE" id="PS50082">
    <property type="entry name" value="WD_REPEATS_2"/>
    <property type="match status" value="6"/>
</dbReference>
<evidence type="ECO:0000256" key="2">
    <source>
        <dbReference type="ARBA" id="ARBA00022448"/>
    </source>
</evidence>
<dbReference type="GO" id="GO:0006886">
    <property type="term" value="P:intracellular protein transport"/>
    <property type="evidence" value="ECO:0007669"/>
    <property type="project" value="UniProtKB-UniRule"/>
</dbReference>
<evidence type="ECO:0000313" key="15">
    <source>
        <dbReference type="EMBL" id="KAL0487441.1"/>
    </source>
</evidence>
<dbReference type="SUPFAM" id="SSF50978">
    <property type="entry name" value="WD40 repeat-like"/>
    <property type="match status" value="1"/>
</dbReference>
<protein>
    <recommendedName>
        <fullName evidence="10">Coatomer subunit alpha</fullName>
    </recommendedName>
</protein>
<dbReference type="Pfam" id="PF00400">
    <property type="entry name" value="WD40"/>
    <property type="match status" value="5"/>
</dbReference>
<dbReference type="GO" id="GO:0006888">
    <property type="term" value="P:endoplasmic reticulum to Golgi vesicle-mediated transport"/>
    <property type="evidence" value="ECO:0007669"/>
    <property type="project" value="InterPro"/>
</dbReference>
<dbReference type="PIRSF" id="PIRSF003354">
    <property type="entry name" value="Coatomer_alpha_subunit"/>
    <property type="match status" value="1"/>
</dbReference>
<dbReference type="PANTHER" id="PTHR19876">
    <property type="entry name" value="COATOMER"/>
    <property type="match status" value="1"/>
</dbReference>
<evidence type="ECO:0000256" key="11">
    <source>
        <dbReference type="PROSITE-ProRule" id="PRU00221"/>
    </source>
</evidence>
<comment type="function">
    <text evidence="10">The coatomer is a cytosolic protein complex that binds to dilysine motifs and reversibly associates with Golgi non-clathrin-coated vesicles, which further mediate biosynthetic protein transport from the ER, via the Golgi up to the trans Golgi network.</text>
</comment>
<dbReference type="FunFam" id="1.25.40.470:FF:000002">
    <property type="entry name" value="Coatomer subunit alpha"/>
    <property type="match status" value="1"/>
</dbReference>
<keyword evidence="2 10" id="KW-0813">Transport</keyword>
<feature type="repeat" description="WD" evidence="11">
    <location>
        <begin position="47"/>
        <end position="88"/>
    </location>
</feature>
<dbReference type="CDD" id="cd22948">
    <property type="entry name" value="Coatomer_WDAD_alpha"/>
    <property type="match status" value="1"/>
</dbReference>
<feature type="repeat" description="WD" evidence="11">
    <location>
        <begin position="255"/>
        <end position="296"/>
    </location>
</feature>